<dbReference type="RefSeq" id="WP_285436938.1">
    <property type="nucleotide sequence ID" value="NZ_JASJUS010000050.1"/>
</dbReference>
<accession>A0ABT7JCN9</accession>
<keyword evidence="2" id="KW-1185">Reference proteome</keyword>
<dbReference type="EMBL" id="JASJUS010000050">
    <property type="protein sequence ID" value="MDL2081572.1"/>
    <property type="molecule type" value="Genomic_DNA"/>
</dbReference>
<sequence length="197" mass="21755">MSQLSFELQRHTNTVTSREQAHVTFWRGSVGQLGQVELIVPALEIVGVREPRETMGAMVTGENIPMSSFKSIRYGGRPRLAEGKLNVAGQHASFTRKTLRMSRGGRALKIWAVGREYRYREEGNRRHHVLERPEPRIVMTRSSASDPKSISGTAHGAADSVDISLAILFEGVYTRNLSFRGALISAPGRILDGLASL</sequence>
<evidence type="ECO:0000313" key="1">
    <source>
        <dbReference type="EMBL" id="MDL2081572.1"/>
    </source>
</evidence>
<proteinExistence type="predicted"/>
<reference evidence="1 2" key="1">
    <citation type="submission" date="2023-05" db="EMBL/GenBank/DDBJ databases">
        <title>Streptomyces fuscus sp. nov., a brown-black pigment producing actinomyces isolated from dry sand of Sea duck farm.</title>
        <authorList>
            <person name="Xie J."/>
            <person name="Shen N."/>
        </authorList>
    </citation>
    <scope>NUCLEOTIDE SEQUENCE [LARGE SCALE GENOMIC DNA]</scope>
    <source>
        <strain evidence="1 2">GXMU-J15</strain>
    </source>
</reference>
<comment type="caution">
    <text evidence="1">The sequence shown here is derived from an EMBL/GenBank/DDBJ whole genome shotgun (WGS) entry which is preliminary data.</text>
</comment>
<protein>
    <recommendedName>
        <fullName evidence="3">ApeA N-terminal domain-containing protein</fullName>
    </recommendedName>
</protein>
<name>A0ABT7JCN9_9ACTN</name>
<organism evidence="1 2">
    <name type="scientific">Streptomyces fuscus</name>
    <dbReference type="NCBI Taxonomy" id="3048495"/>
    <lineage>
        <taxon>Bacteria</taxon>
        <taxon>Bacillati</taxon>
        <taxon>Actinomycetota</taxon>
        <taxon>Actinomycetes</taxon>
        <taxon>Kitasatosporales</taxon>
        <taxon>Streptomycetaceae</taxon>
        <taxon>Streptomyces</taxon>
    </lineage>
</organism>
<gene>
    <name evidence="1" type="ORF">QNN03_34595</name>
</gene>
<dbReference type="Proteomes" id="UP001241926">
    <property type="component" value="Unassembled WGS sequence"/>
</dbReference>
<evidence type="ECO:0000313" key="2">
    <source>
        <dbReference type="Proteomes" id="UP001241926"/>
    </source>
</evidence>
<evidence type="ECO:0008006" key="3">
    <source>
        <dbReference type="Google" id="ProtNLM"/>
    </source>
</evidence>